<organism evidence="1">
    <name type="scientific">Aphanomyces astaci</name>
    <name type="common">Crayfish plague agent</name>
    <dbReference type="NCBI Taxonomy" id="112090"/>
    <lineage>
        <taxon>Eukaryota</taxon>
        <taxon>Sar</taxon>
        <taxon>Stramenopiles</taxon>
        <taxon>Oomycota</taxon>
        <taxon>Saprolegniomycetes</taxon>
        <taxon>Saprolegniales</taxon>
        <taxon>Verrucalvaceae</taxon>
        <taxon>Aphanomyces</taxon>
    </lineage>
</organism>
<name>W4FYL3_APHAT</name>
<dbReference type="PANTHER" id="PTHR40866">
    <property type="entry name" value="BED-TYPE DOMAIN-CONTAINING PROTEIN"/>
    <property type="match status" value="1"/>
</dbReference>
<dbReference type="PANTHER" id="PTHR40866:SF1">
    <property type="entry name" value="BED-TYPE DOMAIN-CONTAINING PROTEIN"/>
    <property type="match status" value="1"/>
</dbReference>
<reference evidence="1" key="1">
    <citation type="submission" date="2013-12" db="EMBL/GenBank/DDBJ databases">
        <title>The Genome Sequence of Aphanomyces astaci APO3.</title>
        <authorList>
            <consortium name="The Broad Institute Genomics Platform"/>
            <person name="Russ C."/>
            <person name="Tyler B."/>
            <person name="van West P."/>
            <person name="Dieguez-Uribeondo J."/>
            <person name="Young S.K."/>
            <person name="Zeng Q."/>
            <person name="Gargeya S."/>
            <person name="Fitzgerald M."/>
            <person name="Abouelleil A."/>
            <person name="Alvarado L."/>
            <person name="Chapman S.B."/>
            <person name="Gainer-Dewar J."/>
            <person name="Goldberg J."/>
            <person name="Griggs A."/>
            <person name="Gujja S."/>
            <person name="Hansen M."/>
            <person name="Howarth C."/>
            <person name="Imamovic A."/>
            <person name="Ireland A."/>
            <person name="Larimer J."/>
            <person name="McCowan C."/>
            <person name="Murphy C."/>
            <person name="Pearson M."/>
            <person name="Poon T.W."/>
            <person name="Priest M."/>
            <person name="Roberts A."/>
            <person name="Saif S."/>
            <person name="Shea T."/>
            <person name="Sykes S."/>
            <person name="Wortman J."/>
            <person name="Nusbaum C."/>
            <person name="Birren B."/>
        </authorList>
    </citation>
    <scope>NUCLEOTIDE SEQUENCE [LARGE SCALE GENOMIC DNA]</scope>
    <source>
        <strain evidence="1">APO3</strain>
    </source>
</reference>
<protein>
    <submittedName>
        <fullName evidence="1">Uncharacterized protein</fullName>
    </submittedName>
</protein>
<accession>W4FYL3</accession>
<dbReference type="EMBL" id="KI913156">
    <property type="protein sequence ID" value="ETV72066.1"/>
    <property type="molecule type" value="Genomic_DNA"/>
</dbReference>
<dbReference type="GeneID" id="20814854"/>
<proteinExistence type="predicted"/>
<dbReference type="VEuPathDB" id="FungiDB:H257_12858"/>
<dbReference type="AlphaFoldDB" id="W4FYL3"/>
<gene>
    <name evidence="1" type="ORF">H257_12858</name>
</gene>
<sequence>MFVLLPTTQDDNLIRRHLLALKKFKSITLALQRRDVTLSEARLVFDRIRQKYTCLDSHLAPDSNIVRDEGFESAITKVQRHRESTLSALEKKSLKRLQRESVESIESDSDGSDDFAMVTLKRQRTMTSAPSGYVCTKFNIKRGGTGKQHVQTTLHPNAIGASWRLQVSTLTHLSAF</sequence>
<evidence type="ECO:0000313" key="1">
    <source>
        <dbReference type="EMBL" id="ETV72066.1"/>
    </source>
</evidence>
<dbReference type="RefSeq" id="XP_009838509.1">
    <property type="nucleotide sequence ID" value="XM_009840207.1"/>
</dbReference>